<evidence type="ECO:0000313" key="1">
    <source>
        <dbReference type="EMBL" id="GER45639.1"/>
    </source>
</evidence>
<dbReference type="AlphaFoldDB" id="A0A5A7QJX1"/>
<reference evidence="2" key="1">
    <citation type="journal article" date="2019" name="Curr. Biol.">
        <title>Genome Sequence of Striga asiatica Provides Insight into the Evolution of Plant Parasitism.</title>
        <authorList>
            <person name="Yoshida S."/>
            <person name="Kim S."/>
            <person name="Wafula E.K."/>
            <person name="Tanskanen J."/>
            <person name="Kim Y.M."/>
            <person name="Honaas L."/>
            <person name="Yang Z."/>
            <person name="Spallek T."/>
            <person name="Conn C.E."/>
            <person name="Ichihashi Y."/>
            <person name="Cheong K."/>
            <person name="Cui S."/>
            <person name="Der J.P."/>
            <person name="Gundlach H."/>
            <person name="Jiao Y."/>
            <person name="Hori C."/>
            <person name="Ishida J.K."/>
            <person name="Kasahara H."/>
            <person name="Kiba T."/>
            <person name="Kim M.S."/>
            <person name="Koo N."/>
            <person name="Laohavisit A."/>
            <person name="Lee Y.H."/>
            <person name="Lumba S."/>
            <person name="McCourt P."/>
            <person name="Mortimer J.C."/>
            <person name="Mutuku J.M."/>
            <person name="Nomura T."/>
            <person name="Sasaki-Sekimoto Y."/>
            <person name="Seto Y."/>
            <person name="Wang Y."/>
            <person name="Wakatake T."/>
            <person name="Sakakibara H."/>
            <person name="Demura T."/>
            <person name="Yamaguchi S."/>
            <person name="Yoneyama K."/>
            <person name="Manabe R.I."/>
            <person name="Nelson D.C."/>
            <person name="Schulman A.H."/>
            <person name="Timko M.P."/>
            <person name="dePamphilis C.W."/>
            <person name="Choi D."/>
            <person name="Shirasu K."/>
        </authorList>
    </citation>
    <scope>NUCLEOTIDE SEQUENCE [LARGE SCALE GENOMIC DNA]</scope>
    <source>
        <strain evidence="2">cv. UVA1</strain>
    </source>
</reference>
<name>A0A5A7QJX1_STRAF</name>
<comment type="caution">
    <text evidence="1">The sequence shown here is derived from an EMBL/GenBank/DDBJ whole genome shotgun (WGS) entry which is preliminary data.</text>
</comment>
<gene>
    <name evidence="1" type="ORF">STAS_22617</name>
</gene>
<dbReference type="Proteomes" id="UP000325081">
    <property type="component" value="Unassembled WGS sequence"/>
</dbReference>
<sequence length="109" mass="12564">MPEGRSEISFSNPKIQEFKNFRVRSTAAADELSPGRFVDQLKSKECVSNANKKREDRAVDEDLRSFSRLTSSFRTIDLDCLLFRSLEAQQLALTLFDLEQKKKDFSDQP</sequence>
<keyword evidence="2" id="KW-1185">Reference proteome</keyword>
<dbReference type="EMBL" id="BKCP01007183">
    <property type="protein sequence ID" value="GER45639.1"/>
    <property type="molecule type" value="Genomic_DNA"/>
</dbReference>
<protein>
    <submittedName>
        <fullName evidence="1">Venom prothrombin activator notecarin-D2</fullName>
    </submittedName>
</protein>
<accession>A0A5A7QJX1</accession>
<proteinExistence type="predicted"/>
<evidence type="ECO:0000313" key="2">
    <source>
        <dbReference type="Proteomes" id="UP000325081"/>
    </source>
</evidence>
<organism evidence="1 2">
    <name type="scientific">Striga asiatica</name>
    <name type="common">Asiatic witchweed</name>
    <name type="synonym">Buchnera asiatica</name>
    <dbReference type="NCBI Taxonomy" id="4170"/>
    <lineage>
        <taxon>Eukaryota</taxon>
        <taxon>Viridiplantae</taxon>
        <taxon>Streptophyta</taxon>
        <taxon>Embryophyta</taxon>
        <taxon>Tracheophyta</taxon>
        <taxon>Spermatophyta</taxon>
        <taxon>Magnoliopsida</taxon>
        <taxon>eudicotyledons</taxon>
        <taxon>Gunneridae</taxon>
        <taxon>Pentapetalae</taxon>
        <taxon>asterids</taxon>
        <taxon>lamiids</taxon>
        <taxon>Lamiales</taxon>
        <taxon>Orobanchaceae</taxon>
        <taxon>Buchnereae</taxon>
        <taxon>Striga</taxon>
    </lineage>
</organism>